<evidence type="ECO:0000259" key="8">
    <source>
        <dbReference type="Pfam" id="PF02771"/>
    </source>
</evidence>
<dbReference type="RefSeq" id="WP_189078008.1">
    <property type="nucleotide sequence ID" value="NZ_BMMX01000002.1"/>
</dbReference>
<dbReference type="Gene3D" id="2.40.110.10">
    <property type="entry name" value="Butyryl-CoA Dehydrogenase, subunit A, domain 2"/>
    <property type="match status" value="1"/>
</dbReference>
<dbReference type="SUPFAM" id="SSF47203">
    <property type="entry name" value="Acyl-CoA dehydrogenase C-terminal domain-like"/>
    <property type="match status" value="1"/>
</dbReference>
<accession>A0A8J3FMU7</accession>
<comment type="caution">
    <text evidence="9">The sequence shown here is derived from an EMBL/GenBank/DDBJ whole genome shotgun (WGS) entry which is preliminary data.</text>
</comment>
<keyword evidence="10" id="KW-1185">Reference proteome</keyword>
<dbReference type="SUPFAM" id="SSF56645">
    <property type="entry name" value="Acyl-CoA dehydrogenase NM domain-like"/>
    <property type="match status" value="1"/>
</dbReference>
<evidence type="ECO:0000259" key="6">
    <source>
        <dbReference type="Pfam" id="PF00441"/>
    </source>
</evidence>
<dbReference type="EMBL" id="BMMX01000002">
    <property type="protein sequence ID" value="GGK78986.1"/>
    <property type="molecule type" value="Genomic_DNA"/>
</dbReference>
<dbReference type="Proteomes" id="UP000656042">
    <property type="component" value="Unassembled WGS sequence"/>
</dbReference>
<comment type="similarity">
    <text evidence="2 5">Belongs to the acyl-CoA dehydrogenase family.</text>
</comment>
<dbReference type="InterPro" id="IPR009075">
    <property type="entry name" value="AcylCo_DH/oxidase_C"/>
</dbReference>
<evidence type="ECO:0000256" key="3">
    <source>
        <dbReference type="ARBA" id="ARBA00022630"/>
    </source>
</evidence>
<reference evidence="9" key="1">
    <citation type="journal article" date="2014" name="Int. J. Syst. Evol. Microbiol.">
        <title>Complete genome sequence of Corynebacterium casei LMG S-19264T (=DSM 44701T), isolated from a smear-ripened cheese.</title>
        <authorList>
            <consortium name="US DOE Joint Genome Institute (JGI-PGF)"/>
            <person name="Walter F."/>
            <person name="Albersmeier A."/>
            <person name="Kalinowski J."/>
            <person name="Ruckert C."/>
        </authorList>
    </citation>
    <scope>NUCLEOTIDE SEQUENCE</scope>
    <source>
        <strain evidence="9">CGMCC 4.7299</strain>
    </source>
</reference>
<evidence type="ECO:0000313" key="10">
    <source>
        <dbReference type="Proteomes" id="UP000656042"/>
    </source>
</evidence>
<feature type="domain" description="Acyl-CoA oxidase/dehydrogenase middle" evidence="7">
    <location>
        <begin position="108"/>
        <end position="198"/>
    </location>
</feature>
<dbReference type="InterPro" id="IPR006091">
    <property type="entry name" value="Acyl-CoA_Oxase/DH_mid-dom"/>
</dbReference>
<protein>
    <submittedName>
        <fullName evidence="9">Acyl-CoA dehydrogenase</fullName>
    </submittedName>
</protein>
<sequence length="371" mass="38291">MSEPEALVTGIVGDQAEEWDRTGRIPIETLRELGKGGWLCAQVGTAHGGPGLDSLRNGRFTAHVGSLCSSLRSVMTSQGMAAWIVQRLGGAGQRATLLPALAAGTLAAVGFSEPGAGSDLGAMATTIRDEGDTVVVDGRKMWITAAAYADLLVLFGRYGSGGAVVVVPCDAPGLEITPLDDVLGCRAAGHAGLVLDNVRVRRENLLDSAGAPLSLLATVGLTYGRMSVAWGCVGILDGCLGAAVRHATTREQFGRALSEHQLVAGHLADLYVAGQVARRICEHASRCWDEGSPELATAAVLAKHVSATQAATGAATAVQVLGGAGARDSSLVARAYRDAKLMEIIEGSNELSRLALAEDVVRRAPRPGGTR</sequence>
<gene>
    <name evidence="9" type="ORF">GCM10012284_11180</name>
</gene>
<name>A0A8J3FMU7_9ACTN</name>
<keyword evidence="3 5" id="KW-0285">Flavoprotein</keyword>
<dbReference type="PANTHER" id="PTHR43884">
    <property type="entry name" value="ACYL-COA DEHYDROGENASE"/>
    <property type="match status" value="1"/>
</dbReference>
<dbReference type="CDD" id="cd00567">
    <property type="entry name" value="ACAD"/>
    <property type="match status" value="1"/>
</dbReference>
<dbReference type="Gene3D" id="1.20.140.10">
    <property type="entry name" value="Butyryl-CoA Dehydrogenase, subunit A, domain 3"/>
    <property type="match status" value="1"/>
</dbReference>
<dbReference type="InterPro" id="IPR036250">
    <property type="entry name" value="AcylCo_DH-like_C"/>
</dbReference>
<reference evidence="9" key="2">
    <citation type="submission" date="2020-09" db="EMBL/GenBank/DDBJ databases">
        <authorList>
            <person name="Sun Q."/>
            <person name="Zhou Y."/>
        </authorList>
    </citation>
    <scope>NUCLEOTIDE SEQUENCE</scope>
    <source>
        <strain evidence="9">CGMCC 4.7299</strain>
    </source>
</reference>
<dbReference type="InterPro" id="IPR013786">
    <property type="entry name" value="AcylCoA_DH/ox_N"/>
</dbReference>
<dbReference type="InterPro" id="IPR009100">
    <property type="entry name" value="AcylCoA_DH/oxidase_NM_dom_sf"/>
</dbReference>
<dbReference type="Pfam" id="PF00441">
    <property type="entry name" value="Acyl-CoA_dh_1"/>
    <property type="match status" value="1"/>
</dbReference>
<proteinExistence type="inferred from homology"/>
<organism evidence="9 10">
    <name type="scientific">Mangrovihabitans endophyticus</name>
    <dbReference type="NCBI Taxonomy" id="1751298"/>
    <lineage>
        <taxon>Bacteria</taxon>
        <taxon>Bacillati</taxon>
        <taxon>Actinomycetota</taxon>
        <taxon>Actinomycetes</taxon>
        <taxon>Micromonosporales</taxon>
        <taxon>Micromonosporaceae</taxon>
        <taxon>Mangrovihabitans</taxon>
    </lineage>
</organism>
<comment type="cofactor">
    <cofactor evidence="1 5">
        <name>FAD</name>
        <dbReference type="ChEBI" id="CHEBI:57692"/>
    </cofactor>
</comment>
<dbReference type="Pfam" id="PF02770">
    <property type="entry name" value="Acyl-CoA_dh_M"/>
    <property type="match status" value="1"/>
</dbReference>
<keyword evidence="4 5" id="KW-0274">FAD</keyword>
<dbReference type="InterPro" id="IPR037069">
    <property type="entry name" value="AcylCoA_DH/ox_N_sf"/>
</dbReference>
<dbReference type="InterPro" id="IPR046373">
    <property type="entry name" value="Acyl-CoA_Oxase/DH_mid-dom_sf"/>
</dbReference>
<evidence type="ECO:0000256" key="5">
    <source>
        <dbReference type="RuleBase" id="RU362125"/>
    </source>
</evidence>
<evidence type="ECO:0000259" key="7">
    <source>
        <dbReference type="Pfam" id="PF02770"/>
    </source>
</evidence>
<evidence type="ECO:0000256" key="4">
    <source>
        <dbReference type="ARBA" id="ARBA00022827"/>
    </source>
</evidence>
<feature type="domain" description="Acyl-CoA dehydrogenase/oxidase N-terminal" evidence="8">
    <location>
        <begin position="14"/>
        <end position="104"/>
    </location>
</feature>
<dbReference type="GO" id="GO:0003995">
    <property type="term" value="F:acyl-CoA dehydrogenase activity"/>
    <property type="evidence" value="ECO:0007669"/>
    <property type="project" value="TreeGrafter"/>
</dbReference>
<dbReference type="Pfam" id="PF02771">
    <property type="entry name" value="Acyl-CoA_dh_N"/>
    <property type="match status" value="1"/>
</dbReference>
<dbReference type="PANTHER" id="PTHR43884:SF12">
    <property type="entry name" value="ISOVALERYL-COA DEHYDROGENASE, MITOCHONDRIAL-RELATED"/>
    <property type="match status" value="1"/>
</dbReference>
<keyword evidence="5" id="KW-0560">Oxidoreductase</keyword>
<dbReference type="AlphaFoldDB" id="A0A8J3FMU7"/>
<feature type="domain" description="Acyl-CoA dehydrogenase/oxidase C-terminal" evidence="6">
    <location>
        <begin position="217"/>
        <end position="359"/>
    </location>
</feature>
<evidence type="ECO:0000256" key="2">
    <source>
        <dbReference type="ARBA" id="ARBA00009347"/>
    </source>
</evidence>
<evidence type="ECO:0000313" key="9">
    <source>
        <dbReference type="EMBL" id="GGK78986.1"/>
    </source>
</evidence>
<dbReference type="Gene3D" id="1.10.540.10">
    <property type="entry name" value="Acyl-CoA dehydrogenase/oxidase, N-terminal domain"/>
    <property type="match status" value="1"/>
</dbReference>
<evidence type="ECO:0000256" key="1">
    <source>
        <dbReference type="ARBA" id="ARBA00001974"/>
    </source>
</evidence>
<dbReference type="GO" id="GO:0050660">
    <property type="term" value="F:flavin adenine dinucleotide binding"/>
    <property type="evidence" value="ECO:0007669"/>
    <property type="project" value="InterPro"/>
</dbReference>